<evidence type="ECO:0000313" key="1">
    <source>
        <dbReference type="EMBL" id="MBB6438909.1"/>
    </source>
</evidence>
<proteinExistence type="predicted"/>
<dbReference type="Proteomes" id="UP000540423">
    <property type="component" value="Unassembled WGS sequence"/>
</dbReference>
<reference evidence="1 2" key="1">
    <citation type="submission" date="2020-08" db="EMBL/GenBank/DDBJ databases">
        <title>Genomic Encyclopedia of Type Strains, Phase IV (KMG-IV): sequencing the most valuable type-strain genomes for metagenomic binning, comparative biology and taxonomic classification.</title>
        <authorList>
            <person name="Goeker M."/>
        </authorList>
    </citation>
    <scope>NUCLEOTIDE SEQUENCE [LARGE SCALE GENOMIC DNA]</scope>
    <source>
        <strain evidence="1 2">DSM 40141</strain>
    </source>
</reference>
<organism evidence="1 2">
    <name type="scientific">Streptomyces candidus</name>
    <dbReference type="NCBI Taxonomy" id="67283"/>
    <lineage>
        <taxon>Bacteria</taxon>
        <taxon>Bacillati</taxon>
        <taxon>Actinomycetota</taxon>
        <taxon>Actinomycetes</taxon>
        <taxon>Kitasatosporales</taxon>
        <taxon>Streptomycetaceae</taxon>
        <taxon>Streptomyces</taxon>
    </lineage>
</organism>
<accession>A0A7X0HJP6</accession>
<keyword evidence="2" id="KW-1185">Reference proteome</keyword>
<sequence length="61" mass="6787">MHRKATGRPARGRRYLKGSVVLREAMGDHLLGSVLAVRGAEDSLFAGRTRAETVQATRWCY</sequence>
<dbReference type="EMBL" id="JACHEM010000015">
    <property type="protein sequence ID" value="MBB6438909.1"/>
    <property type="molecule type" value="Genomic_DNA"/>
</dbReference>
<gene>
    <name evidence="1" type="ORF">HNQ79_005421</name>
</gene>
<evidence type="ECO:0000313" key="2">
    <source>
        <dbReference type="Proteomes" id="UP000540423"/>
    </source>
</evidence>
<dbReference type="AlphaFoldDB" id="A0A7X0HJP6"/>
<name>A0A7X0HJP6_9ACTN</name>
<protein>
    <submittedName>
        <fullName evidence="1">Uncharacterized protein</fullName>
    </submittedName>
</protein>
<comment type="caution">
    <text evidence="1">The sequence shown here is derived from an EMBL/GenBank/DDBJ whole genome shotgun (WGS) entry which is preliminary data.</text>
</comment>